<dbReference type="OrthoDB" id="9809910at2"/>
<evidence type="ECO:0000313" key="2">
    <source>
        <dbReference type="EMBL" id="KIQ70135.1"/>
    </source>
</evidence>
<dbReference type="STRING" id="1123501.Wenmar_01279"/>
<feature type="transmembrane region" description="Helical" evidence="1">
    <location>
        <begin position="181"/>
        <end position="200"/>
    </location>
</feature>
<feature type="transmembrane region" description="Helical" evidence="1">
    <location>
        <begin position="150"/>
        <end position="169"/>
    </location>
</feature>
<dbReference type="EMBL" id="AONG01000007">
    <property type="protein sequence ID" value="KIQ70135.1"/>
    <property type="molecule type" value="Genomic_DNA"/>
</dbReference>
<feature type="transmembrane region" description="Helical" evidence="1">
    <location>
        <begin position="30"/>
        <end position="49"/>
    </location>
</feature>
<protein>
    <submittedName>
        <fullName evidence="2">Membrane protein AbrB duplication</fullName>
    </submittedName>
</protein>
<sequence>MRDRVSLWLQRGAALGAAAAAGALLDSVGVPLAWILGPLIATAALSIFGRPVLATVRMRRAGQLVIGLGLGLNITAALLAQIAVWIPVMIVIAVTAACVTGFFSVFYAHFGRLDRNTAYFAMMPGGLSEMANIGAAAGARSEPIAVAQTVRLGVVVLVLPPTIIALGIHGDFATIVTAAEVPYPALLPLFLVGLAGVYGMRRLGAANPWMLGALVAAAALSSVDLIGGHLPQWLFLCGQYLLGMAVGARFRRDIVVRLPRLFLLGVVFTLLVTAALFGVAALLSAATGLDLATAALASSAGGIAEMAVTAQVLQLNAALILGFHVTRAIMVNAFSRTILDLQVRLKFLPAVERLEVALFGPRRED</sequence>
<gene>
    <name evidence="2" type="ORF">Wenmar_01279</name>
</gene>
<evidence type="ECO:0000256" key="1">
    <source>
        <dbReference type="SAM" id="Phobius"/>
    </source>
</evidence>
<feature type="transmembrane region" description="Helical" evidence="1">
    <location>
        <begin position="88"/>
        <end position="110"/>
    </location>
</feature>
<dbReference type="GO" id="GO:0016020">
    <property type="term" value="C:membrane"/>
    <property type="evidence" value="ECO:0007669"/>
    <property type="project" value="InterPro"/>
</dbReference>
<dbReference type="NCBIfam" id="TIGR03082">
    <property type="entry name" value="Gneg_AbrB_dup"/>
    <property type="match status" value="2"/>
</dbReference>
<dbReference type="InterPro" id="IPR017516">
    <property type="entry name" value="AbrB_dup"/>
</dbReference>
<dbReference type="RefSeq" id="WP_018303318.1">
    <property type="nucleotide sequence ID" value="NZ_KB902294.1"/>
</dbReference>
<dbReference type="GO" id="GO:0010468">
    <property type="term" value="P:regulation of gene expression"/>
    <property type="evidence" value="ECO:0007669"/>
    <property type="project" value="InterPro"/>
</dbReference>
<evidence type="ECO:0000313" key="3">
    <source>
        <dbReference type="Proteomes" id="UP000035100"/>
    </source>
</evidence>
<keyword evidence="3" id="KW-1185">Reference proteome</keyword>
<dbReference type="Pfam" id="PF05145">
    <property type="entry name" value="AbrB"/>
    <property type="match status" value="1"/>
</dbReference>
<feature type="transmembrane region" description="Helical" evidence="1">
    <location>
        <begin position="262"/>
        <end position="286"/>
    </location>
</feature>
<keyword evidence="1" id="KW-1133">Transmembrane helix</keyword>
<organism evidence="2 3">
    <name type="scientific">Wenxinia marina DSM 24838</name>
    <dbReference type="NCBI Taxonomy" id="1123501"/>
    <lineage>
        <taxon>Bacteria</taxon>
        <taxon>Pseudomonadati</taxon>
        <taxon>Pseudomonadota</taxon>
        <taxon>Alphaproteobacteria</taxon>
        <taxon>Rhodobacterales</taxon>
        <taxon>Roseobacteraceae</taxon>
        <taxon>Wenxinia</taxon>
    </lineage>
</organism>
<feature type="transmembrane region" description="Helical" evidence="1">
    <location>
        <begin position="233"/>
        <end position="250"/>
    </location>
</feature>
<feature type="transmembrane region" description="Helical" evidence="1">
    <location>
        <begin position="306"/>
        <end position="326"/>
    </location>
</feature>
<accession>A0A0D0NPC4</accession>
<dbReference type="eggNOG" id="COG3180">
    <property type="taxonomic scope" value="Bacteria"/>
</dbReference>
<keyword evidence="1" id="KW-0812">Transmembrane</keyword>
<feature type="transmembrane region" description="Helical" evidence="1">
    <location>
        <begin position="61"/>
        <end position="82"/>
    </location>
</feature>
<comment type="caution">
    <text evidence="2">The sequence shown here is derived from an EMBL/GenBank/DDBJ whole genome shotgun (WGS) entry which is preliminary data.</text>
</comment>
<name>A0A0D0NPC4_9RHOB</name>
<dbReference type="PANTHER" id="PTHR38457">
    <property type="entry name" value="REGULATOR ABRB-RELATED"/>
    <property type="match status" value="1"/>
</dbReference>
<dbReference type="InterPro" id="IPR007820">
    <property type="entry name" value="AbrB_fam"/>
</dbReference>
<keyword evidence="1" id="KW-0472">Membrane</keyword>
<dbReference type="PIRSF" id="PIRSF038991">
    <property type="entry name" value="Protein_AbrB"/>
    <property type="match status" value="1"/>
</dbReference>
<reference evidence="2 3" key="1">
    <citation type="submission" date="2013-01" db="EMBL/GenBank/DDBJ databases">
        <authorList>
            <person name="Fiebig A."/>
            <person name="Goeker M."/>
            <person name="Klenk H.-P.P."/>
        </authorList>
    </citation>
    <scope>NUCLEOTIDE SEQUENCE [LARGE SCALE GENOMIC DNA]</scope>
    <source>
        <strain evidence="2 3">DSM 24838</strain>
    </source>
</reference>
<proteinExistence type="predicted"/>
<dbReference type="Proteomes" id="UP000035100">
    <property type="component" value="Unassembled WGS sequence"/>
</dbReference>
<dbReference type="AlphaFoldDB" id="A0A0D0NPC4"/>
<feature type="transmembrane region" description="Helical" evidence="1">
    <location>
        <begin position="209"/>
        <end position="227"/>
    </location>
</feature>
<dbReference type="PANTHER" id="PTHR38457:SF1">
    <property type="entry name" value="REGULATOR ABRB-RELATED"/>
    <property type="match status" value="1"/>
</dbReference>